<keyword evidence="1" id="KW-0238">DNA-binding</keyword>
<sequence>MSDMGSIGEAADGAATRDEAPAPTSPLDSSVGLRLRALRKQHRLSLQVLAGRLGVSIGHLSQIERGLSTASLKLLAGAADAFGVGLADLFPGAAPAAAATEPETSTIVVRQSERGRLGLWQAGITKELLTAPRGASRLNLFMVRIEPGGTTGEEDYVHGGEEAGFVLEGALELHVEGREWRLEPGDSFRFASDRPHRFGNPTDEVALVLWVNVTP</sequence>
<dbReference type="InterPro" id="IPR001387">
    <property type="entry name" value="Cro/C1-type_HTH"/>
</dbReference>
<dbReference type="AlphaFoldDB" id="A0A8J3E257"/>
<proteinExistence type="predicted"/>
<dbReference type="InterPro" id="IPR011051">
    <property type="entry name" value="RmlC_Cupin_sf"/>
</dbReference>
<evidence type="ECO:0000259" key="3">
    <source>
        <dbReference type="PROSITE" id="PS50943"/>
    </source>
</evidence>
<dbReference type="CDD" id="cd02209">
    <property type="entry name" value="cupin_XRE_C"/>
    <property type="match status" value="1"/>
</dbReference>
<dbReference type="PANTHER" id="PTHR46797">
    <property type="entry name" value="HTH-TYPE TRANSCRIPTIONAL REGULATOR"/>
    <property type="match status" value="1"/>
</dbReference>
<dbReference type="CDD" id="cd00093">
    <property type="entry name" value="HTH_XRE"/>
    <property type="match status" value="1"/>
</dbReference>
<dbReference type="InterPro" id="IPR013096">
    <property type="entry name" value="Cupin_2"/>
</dbReference>
<dbReference type="RefSeq" id="WP_229743682.1">
    <property type="nucleotide sequence ID" value="NZ_BMJQ01000006.1"/>
</dbReference>
<dbReference type="InterPro" id="IPR010982">
    <property type="entry name" value="Lambda_DNA-bd_dom_sf"/>
</dbReference>
<dbReference type="InterPro" id="IPR014710">
    <property type="entry name" value="RmlC-like_jellyroll"/>
</dbReference>
<gene>
    <name evidence="4" type="ORF">GCM10011611_25050</name>
</gene>
<dbReference type="Gene3D" id="1.10.260.40">
    <property type="entry name" value="lambda repressor-like DNA-binding domains"/>
    <property type="match status" value="1"/>
</dbReference>
<dbReference type="Pfam" id="PF01381">
    <property type="entry name" value="HTH_3"/>
    <property type="match status" value="1"/>
</dbReference>
<dbReference type="SMART" id="SM00530">
    <property type="entry name" value="HTH_XRE"/>
    <property type="match status" value="1"/>
</dbReference>
<dbReference type="SUPFAM" id="SSF51182">
    <property type="entry name" value="RmlC-like cupins"/>
    <property type="match status" value="1"/>
</dbReference>
<accession>A0A8J3E257</accession>
<name>A0A8J3E257_9PROT</name>
<dbReference type="Proteomes" id="UP000646365">
    <property type="component" value="Unassembled WGS sequence"/>
</dbReference>
<comment type="caution">
    <text evidence="4">The sequence shown here is derived from an EMBL/GenBank/DDBJ whole genome shotgun (WGS) entry which is preliminary data.</text>
</comment>
<evidence type="ECO:0000256" key="2">
    <source>
        <dbReference type="SAM" id="MobiDB-lite"/>
    </source>
</evidence>
<dbReference type="GO" id="GO:0003700">
    <property type="term" value="F:DNA-binding transcription factor activity"/>
    <property type="evidence" value="ECO:0007669"/>
    <property type="project" value="TreeGrafter"/>
</dbReference>
<evidence type="ECO:0000313" key="5">
    <source>
        <dbReference type="Proteomes" id="UP000646365"/>
    </source>
</evidence>
<dbReference type="InterPro" id="IPR050807">
    <property type="entry name" value="TransReg_Diox_bact_type"/>
</dbReference>
<feature type="domain" description="HTH cro/C1-type" evidence="3">
    <location>
        <begin position="35"/>
        <end position="89"/>
    </location>
</feature>
<dbReference type="PROSITE" id="PS50943">
    <property type="entry name" value="HTH_CROC1"/>
    <property type="match status" value="1"/>
</dbReference>
<feature type="region of interest" description="Disordered" evidence="2">
    <location>
        <begin position="1"/>
        <end position="28"/>
    </location>
</feature>
<dbReference type="Gene3D" id="2.60.120.10">
    <property type="entry name" value="Jelly Rolls"/>
    <property type="match status" value="1"/>
</dbReference>
<evidence type="ECO:0000256" key="1">
    <source>
        <dbReference type="ARBA" id="ARBA00023125"/>
    </source>
</evidence>
<dbReference type="GO" id="GO:0005829">
    <property type="term" value="C:cytosol"/>
    <property type="evidence" value="ECO:0007669"/>
    <property type="project" value="TreeGrafter"/>
</dbReference>
<reference evidence="4" key="2">
    <citation type="submission" date="2020-09" db="EMBL/GenBank/DDBJ databases">
        <authorList>
            <person name="Sun Q."/>
            <person name="Zhou Y."/>
        </authorList>
    </citation>
    <scope>NUCLEOTIDE SEQUENCE</scope>
    <source>
        <strain evidence="4">CGMCC 1.15725</strain>
    </source>
</reference>
<dbReference type="SUPFAM" id="SSF47413">
    <property type="entry name" value="lambda repressor-like DNA-binding domains"/>
    <property type="match status" value="1"/>
</dbReference>
<reference evidence="4" key="1">
    <citation type="journal article" date="2014" name="Int. J. Syst. Evol. Microbiol.">
        <title>Complete genome sequence of Corynebacterium casei LMG S-19264T (=DSM 44701T), isolated from a smear-ripened cheese.</title>
        <authorList>
            <consortium name="US DOE Joint Genome Institute (JGI-PGF)"/>
            <person name="Walter F."/>
            <person name="Albersmeier A."/>
            <person name="Kalinowski J."/>
            <person name="Ruckert C."/>
        </authorList>
    </citation>
    <scope>NUCLEOTIDE SEQUENCE</scope>
    <source>
        <strain evidence="4">CGMCC 1.15725</strain>
    </source>
</reference>
<keyword evidence="5" id="KW-1185">Reference proteome</keyword>
<protein>
    <submittedName>
        <fullName evidence="4">Transcriptional regulator</fullName>
    </submittedName>
</protein>
<organism evidence="4 5">
    <name type="scientific">Aliidongia dinghuensis</name>
    <dbReference type="NCBI Taxonomy" id="1867774"/>
    <lineage>
        <taxon>Bacteria</taxon>
        <taxon>Pseudomonadati</taxon>
        <taxon>Pseudomonadota</taxon>
        <taxon>Alphaproteobacteria</taxon>
        <taxon>Rhodospirillales</taxon>
        <taxon>Dongiaceae</taxon>
        <taxon>Aliidongia</taxon>
    </lineage>
</organism>
<evidence type="ECO:0000313" key="4">
    <source>
        <dbReference type="EMBL" id="GGF18159.1"/>
    </source>
</evidence>
<dbReference type="PANTHER" id="PTHR46797:SF2">
    <property type="entry name" value="TRANSCRIPTIONAL REGULATOR"/>
    <property type="match status" value="1"/>
</dbReference>
<dbReference type="EMBL" id="BMJQ01000006">
    <property type="protein sequence ID" value="GGF18159.1"/>
    <property type="molecule type" value="Genomic_DNA"/>
</dbReference>
<dbReference type="GO" id="GO:0003677">
    <property type="term" value="F:DNA binding"/>
    <property type="evidence" value="ECO:0007669"/>
    <property type="project" value="UniProtKB-KW"/>
</dbReference>
<dbReference type="Pfam" id="PF07883">
    <property type="entry name" value="Cupin_2"/>
    <property type="match status" value="1"/>
</dbReference>